<sequence>MRFSGRCIEPNRPNNNTTFALFAIAPNPRTRSDVRCKPPTRQDQHGVVTPLMRDEQLLPANDGFCPSVASLPRASSSCAIFGLN</sequence>
<evidence type="ECO:0000313" key="2">
    <source>
        <dbReference type="Proteomes" id="UP000075840"/>
    </source>
</evidence>
<dbReference type="VEuPathDB" id="VectorBase:AARA014029"/>
<dbReference type="EnsemblMetazoa" id="AARA014029-RA">
    <property type="protein sequence ID" value="AARA014029-PA"/>
    <property type="gene ID" value="AARA014029"/>
</dbReference>
<organism evidence="1 2">
    <name type="scientific">Anopheles arabiensis</name>
    <name type="common">Mosquito</name>
    <dbReference type="NCBI Taxonomy" id="7173"/>
    <lineage>
        <taxon>Eukaryota</taxon>
        <taxon>Metazoa</taxon>
        <taxon>Ecdysozoa</taxon>
        <taxon>Arthropoda</taxon>
        <taxon>Hexapoda</taxon>
        <taxon>Insecta</taxon>
        <taxon>Pterygota</taxon>
        <taxon>Neoptera</taxon>
        <taxon>Endopterygota</taxon>
        <taxon>Diptera</taxon>
        <taxon>Nematocera</taxon>
        <taxon>Culicoidea</taxon>
        <taxon>Culicidae</taxon>
        <taxon>Anophelinae</taxon>
        <taxon>Anopheles</taxon>
    </lineage>
</organism>
<protein>
    <submittedName>
        <fullName evidence="1">Uncharacterized protein</fullName>
    </submittedName>
</protein>
<dbReference type="AlphaFoldDB" id="A0A182IEV4"/>
<proteinExistence type="predicted"/>
<accession>A0A182IEV4</accession>
<dbReference type="EMBL" id="APCN01004134">
    <property type="status" value="NOT_ANNOTATED_CDS"/>
    <property type="molecule type" value="Genomic_DNA"/>
</dbReference>
<reference evidence="1" key="1">
    <citation type="submission" date="2022-08" db="UniProtKB">
        <authorList>
            <consortium name="EnsemblMetazoa"/>
        </authorList>
    </citation>
    <scope>IDENTIFICATION</scope>
    <source>
        <strain evidence="1">Dongola</strain>
    </source>
</reference>
<name>A0A182IEV4_ANOAR</name>
<dbReference type="Proteomes" id="UP000075840">
    <property type="component" value="Unassembled WGS sequence"/>
</dbReference>
<keyword evidence="2" id="KW-1185">Reference proteome</keyword>
<evidence type="ECO:0000313" key="1">
    <source>
        <dbReference type="EnsemblMetazoa" id="AARA014029-PA"/>
    </source>
</evidence>